<organism evidence="4 5">
    <name type="scientific">Williamsia marianensis</name>
    <dbReference type="NCBI Taxonomy" id="85044"/>
    <lineage>
        <taxon>Bacteria</taxon>
        <taxon>Bacillati</taxon>
        <taxon>Actinomycetota</taxon>
        <taxon>Actinomycetes</taxon>
        <taxon>Mycobacteriales</taxon>
        <taxon>Nocardiaceae</taxon>
        <taxon>Williamsia</taxon>
    </lineage>
</organism>
<name>A0A2G3PLL2_WILMA</name>
<dbReference type="SUPFAM" id="SSF48498">
    <property type="entry name" value="Tetracyclin repressor-like, C-terminal domain"/>
    <property type="match status" value="1"/>
</dbReference>
<dbReference type="SUPFAM" id="SSF46689">
    <property type="entry name" value="Homeodomain-like"/>
    <property type="match status" value="1"/>
</dbReference>
<reference evidence="4 5" key="1">
    <citation type="submission" date="2017-10" db="EMBL/GenBank/DDBJ databases">
        <title>The draft genome sequence of Williamsia sp. BULT 1.1 isolated from the semi-arid grassland soils from South Africa.</title>
        <authorList>
            <person name="Kabwe M.H."/>
            <person name="Govender N."/>
            <person name="Mutseka Lunga P."/>
            <person name="Vikram S."/>
            <person name="Makhalanyane T.P."/>
        </authorList>
    </citation>
    <scope>NUCLEOTIDE SEQUENCE [LARGE SCALE GENOMIC DNA]</scope>
    <source>
        <strain evidence="4 5">BULT 1.1</strain>
    </source>
</reference>
<keyword evidence="1 2" id="KW-0238">DNA-binding</keyword>
<dbReference type="PANTHER" id="PTHR30328:SF54">
    <property type="entry name" value="HTH-TYPE TRANSCRIPTIONAL REPRESSOR SCO4008"/>
    <property type="match status" value="1"/>
</dbReference>
<dbReference type="Pfam" id="PF17926">
    <property type="entry name" value="TetR_C_21"/>
    <property type="match status" value="1"/>
</dbReference>
<dbReference type="GO" id="GO:0006355">
    <property type="term" value="P:regulation of DNA-templated transcription"/>
    <property type="evidence" value="ECO:0007669"/>
    <property type="project" value="UniProtKB-ARBA"/>
</dbReference>
<evidence type="ECO:0000259" key="3">
    <source>
        <dbReference type="PROSITE" id="PS50977"/>
    </source>
</evidence>
<dbReference type="AlphaFoldDB" id="A0A2G3PLL2"/>
<dbReference type="InterPro" id="IPR001647">
    <property type="entry name" value="HTH_TetR"/>
</dbReference>
<feature type="DNA-binding region" description="H-T-H motif" evidence="2">
    <location>
        <begin position="28"/>
        <end position="47"/>
    </location>
</feature>
<gene>
    <name evidence="4" type="ORF">CSW57_10350</name>
</gene>
<feature type="domain" description="HTH tetR-type" evidence="3">
    <location>
        <begin position="5"/>
        <end position="65"/>
    </location>
</feature>
<dbReference type="InterPro" id="IPR050109">
    <property type="entry name" value="HTH-type_TetR-like_transc_reg"/>
</dbReference>
<dbReference type="InterPro" id="IPR041467">
    <property type="entry name" value="Sco4008_C"/>
</dbReference>
<comment type="caution">
    <text evidence="4">The sequence shown here is derived from an EMBL/GenBank/DDBJ whole genome shotgun (WGS) entry which is preliminary data.</text>
</comment>
<proteinExistence type="predicted"/>
<dbReference type="Gene3D" id="1.10.357.10">
    <property type="entry name" value="Tetracycline Repressor, domain 2"/>
    <property type="match status" value="1"/>
</dbReference>
<evidence type="ECO:0000313" key="5">
    <source>
        <dbReference type="Proteomes" id="UP000225108"/>
    </source>
</evidence>
<evidence type="ECO:0000256" key="2">
    <source>
        <dbReference type="PROSITE-ProRule" id="PRU00335"/>
    </source>
</evidence>
<dbReference type="InterPro" id="IPR009057">
    <property type="entry name" value="Homeodomain-like_sf"/>
</dbReference>
<accession>A0A2G3PLL2</accession>
<dbReference type="EMBL" id="PEBD01000008">
    <property type="protein sequence ID" value="PHV66684.1"/>
    <property type="molecule type" value="Genomic_DNA"/>
</dbReference>
<evidence type="ECO:0000256" key="1">
    <source>
        <dbReference type="ARBA" id="ARBA00023125"/>
    </source>
</evidence>
<protein>
    <submittedName>
        <fullName evidence="4">TetR family transcriptional regulator</fullName>
    </submittedName>
</protein>
<dbReference type="GO" id="GO:0003677">
    <property type="term" value="F:DNA binding"/>
    <property type="evidence" value="ECO:0007669"/>
    <property type="project" value="UniProtKB-UniRule"/>
</dbReference>
<dbReference type="RefSeq" id="WP_099382710.1">
    <property type="nucleotide sequence ID" value="NZ_PEBD01000008.1"/>
</dbReference>
<dbReference type="PROSITE" id="PS50977">
    <property type="entry name" value="HTH_TETR_2"/>
    <property type="match status" value="1"/>
</dbReference>
<dbReference type="PANTHER" id="PTHR30328">
    <property type="entry name" value="TRANSCRIPTIONAL REPRESSOR"/>
    <property type="match status" value="1"/>
</dbReference>
<dbReference type="Proteomes" id="UP000225108">
    <property type="component" value="Unassembled WGS sequence"/>
</dbReference>
<dbReference type="PRINTS" id="PR00455">
    <property type="entry name" value="HTHTETR"/>
</dbReference>
<dbReference type="Pfam" id="PF00440">
    <property type="entry name" value="TetR_N"/>
    <property type="match status" value="1"/>
</dbReference>
<sequence length="191" mass="20962">MGDASETRRRILAAATTEFAAYGIAGARVDRIAATTPINKSQIYSYFGSKDKLFDAVFSARVDADVDTVPFDADDLPGYAVRLYDLYLGDPCLVRLLSWARLERTPTGALFAHLPNRDADVLQAISDGQARGILIDDVDAEDLWSMLIALASTWAQNAIVYTATGDDSTEDHNRRRAALRVAVGRAFCRDR</sequence>
<evidence type="ECO:0000313" key="4">
    <source>
        <dbReference type="EMBL" id="PHV66684.1"/>
    </source>
</evidence>
<dbReference type="InterPro" id="IPR036271">
    <property type="entry name" value="Tet_transcr_reg_TetR-rel_C_sf"/>
</dbReference>